<dbReference type="Proteomes" id="UP000187203">
    <property type="component" value="Unassembled WGS sequence"/>
</dbReference>
<protein>
    <submittedName>
        <fullName evidence="2">Disease resistance protein</fullName>
    </submittedName>
</protein>
<dbReference type="AlphaFoldDB" id="A0A1R3G1U6"/>
<name>A0A1R3G1U6_9ROSI</name>
<evidence type="ECO:0000313" key="3">
    <source>
        <dbReference type="Proteomes" id="UP000187203"/>
    </source>
</evidence>
<comment type="caution">
    <text evidence="2">The sequence shown here is derived from an EMBL/GenBank/DDBJ whole genome shotgun (WGS) entry which is preliminary data.</text>
</comment>
<organism evidence="2 3">
    <name type="scientific">Corchorus olitorius</name>
    <dbReference type="NCBI Taxonomy" id="93759"/>
    <lineage>
        <taxon>Eukaryota</taxon>
        <taxon>Viridiplantae</taxon>
        <taxon>Streptophyta</taxon>
        <taxon>Embryophyta</taxon>
        <taxon>Tracheophyta</taxon>
        <taxon>Spermatophyta</taxon>
        <taxon>Magnoliopsida</taxon>
        <taxon>eudicotyledons</taxon>
        <taxon>Gunneridae</taxon>
        <taxon>Pentapetalae</taxon>
        <taxon>rosids</taxon>
        <taxon>malvids</taxon>
        <taxon>Malvales</taxon>
        <taxon>Malvaceae</taxon>
        <taxon>Grewioideae</taxon>
        <taxon>Apeibeae</taxon>
        <taxon>Corchorus</taxon>
    </lineage>
</organism>
<keyword evidence="3" id="KW-1185">Reference proteome</keyword>
<feature type="compositionally biased region" description="Basic and acidic residues" evidence="1">
    <location>
        <begin position="51"/>
        <end position="66"/>
    </location>
</feature>
<sequence>MPEITQPRRCHAPPCRSSGPPPMATETCRNTLLGLLSPAPISVPPKTVSKRLKEDRTQGENKRTPRLKDGCCFTRVECGELANASLTRMFTTPK</sequence>
<proteinExistence type="predicted"/>
<feature type="region of interest" description="Disordered" evidence="1">
    <location>
        <begin position="1"/>
        <end position="27"/>
    </location>
</feature>
<gene>
    <name evidence="2" type="ORF">COLO4_37437</name>
</gene>
<evidence type="ECO:0000313" key="2">
    <source>
        <dbReference type="EMBL" id="OMO52043.1"/>
    </source>
</evidence>
<accession>A0A1R3G1U6</accession>
<reference evidence="3" key="1">
    <citation type="submission" date="2013-09" db="EMBL/GenBank/DDBJ databases">
        <title>Corchorus olitorius genome sequencing.</title>
        <authorList>
            <person name="Alam M."/>
            <person name="Haque M.S."/>
            <person name="Islam M.S."/>
            <person name="Emdad E.M."/>
            <person name="Islam M.M."/>
            <person name="Ahmed B."/>
            <person name="Halim A."/>
            <person name="Hossen Q.M.M."/>
            <person name="Hossain M.Z."/>
            <person name="Ahmed R."/>
            <person name="Khan M.M."/>
            <person name="Islam R."/>
            <person name="Rashid M.M."/>
            <person name="Khan S.A."/>
            <person name="Rahman M.S."/>
            <person name="Alam M."/>
            <person name="Yahiya A.S."/>
            <person name="Khan M.S."/>
            <person name="Azam M.S."/>
            <person name="Haque T."/>
            <person name="Lashkar M.Z.H."/>
            <person name="Akhand A.I."/>
            <person name="Morshed G."/>
            <person name="Roy S."/>
            <person name="Uddin K.S."/>
            <person name="Rabeya T."/>
            <person name="Hossain A.S."/>
            <person name="Chowdhury A."/>
            <person name="Snigdha A.R."/>
            <person name="Mortoza M.S."/>
            <person name="Matin S.A."/>
            <person name="Hoque S.M.E."/>
            <person name="Islam M.K."/>
            <person name="Roy D.K."/>
            <person name="Haider R."/>
            <person name="Moosa M.M."/>
            <person name="Elias S.M."/>
            <person name="Hasan A.M."/>
            <person name="Jahan S."/>
            <person name="Shafiuddin M."/>
            <person name="Mahmood N."/>
            <person name="Shommy N.S."/>
        </authorList>
    </citation>
    <scope>NUCLEOTIDE SEQUENCE [LARGE SCALE GENOMIC DNA]</scope>
    <source>
        <strain evidence="3">cv. O-4</strain>
    </source>
</reference>
<dbReference type="EMBL" id="AWUE01023960">
    <property type="protein sequence ID" value="OMO52043.1"/>
    <property type="molecule type" value="Genomic_DNA"/>
</dbReference>
<feature type="region of interest" description="Disordered" evidence="1">
    <location>
        <begin position="39"/>
        <end position="66"/>
    </location>
</feature>
<evidence type="ECO:0000256" key="1">
    <source>
        <dbReference type="SAM" id="MobiDB-lite"/>
    </source>
</evidence>